<dbReference type="InterPro" id="IPR016582">
    <property type="entry name" value="OHBut_olig_hydro_put"/>
</dbReference>
<keyword evidence="5" id="KW-1185">Reference proteome</keyword>
<gene>
    <name evidence="4" type="ORF">J2T57_004280</name>
</gene>
<evidence type="ECO:0000256" key="2">
    <source>
        <dbReference type="SAM" id="MobiDB-lite"/>
    </source>
</evidence>
<name>A0AAE3KDP6_9GAMM</name>
<reference evidence="4" key="1">
    <citation type="submission" date="2022-03" db="EMBL/GenBank/DDBJ databases">
        <title>Genomic Encyclopedia of Type Strains, Phase III (KMG-III): the genomes of soil and plant-associated and newly described type strains.</title>
        <authorList>
            <person name="Whitman W."/>
        </authorList>
    </citation>
    <scope>NUCLEOTIDE SEQUENCE</scope>
    <source>
        <strain evidence="4">ANL 6-2</strain>
    </source>
</reference>
<accession>A0AAE3KDP6</accession>
<dbReference type="EC" id="3.1.1.22" evidence="4"/>
<dbReference type="RefSeq" id="WP_253485201.1">
    <property type="nucleotide sequence ID" value="NZ_JALJXV010000013.1"/>
</dbReference>
<evidence type="ECO:0000256" key="3">
    <source>
        <dbReference type="SAM" id="SignalP"/>
    </source>
</evidence>
<dbReference type="Proteomes" id="UP001205843">
    <property type="component" value="Unassembled WGS sequence"/>
</dbReference>
<feature type="chain" id="PRO_5041979513" evidence="3">
    <location>
        <begin position="25"/>
        <end position="715"/>
    </location>
</feature>
<dbReference type="Pfam" id="PF10605">
    <property type="entry name" value="3HBOH"/>
    <property type="match status" value="1"/>
</dbReference>
<keyword evidence="1 4" id="KW-0378">Hydrolase</keyword>
<protein>
    <submittedName>
        <fullName evidence="4">Hydroxybutyrate-dimer hydrolase</fullName>
        <ecNumber evidence="4">3.1.1.22</ecNumber>
    </submittedName>
</protein>
<feature type="region of interest" description="Disordered" evidence="2">
    <location>
        <begin position="29"/>
        <end position="50"/>
    </location>
</feature>
<evidence type="ECO:0000256" key="1">
    <source>
        <dbReference type="ARBA" id="ARBA00022801"/>
    </source>
</evidence>
<dbReference type="AlphaFoldDB" id="A0AAE3KDP6"/>
<dbReference type="GO" id="GO:0047989">
    <property type="term" value="F:hydroxybutyrate-dimer hydrolase activity"/>
    <property type="evidence" value="ECO:0007669"/>
    <property type="project" value="UniProtKB-EC"/>
</dbReference>
<proteinExistence type="predicted"/>
<sequence length="715" mass="75210">MHTRRHTWLYLLALPAMALSTTLAANPGQGAGPGAGAGPDVDKGRGGPPILNLPPAGLIGEIRQQYYDGSSDDLLTAGLGQSGLAGGAPAFADPANPTAAELRRLAIYNNYRALVPVAPGGGYGEFFGPAVGSSTPDGRISGHEWLTLMSSGEQNRHTVMVQVPDSFDSRRPCMVTAPSSGSRGVYGAIGTGGEWGLKRGCAVVYTDKGTGMGVHNLDNGTVTGIDGTLVEAGSDDAVFTAPISATDLDTFTADDPNRIAFKHAHSRANPESEWGQNVLDSIRFGFYVVNELYGQQDAQGRRIPTIRPGNTLVIASGVSNGGGAAVLALEQDTERLIDGLAASEPNVNPTVRRDFTIRQGAGPVISEHSRSLLDYQTALAVYQGCANAAPSVSDALFNLVTPGREAIAANACARLESLGLVTGEDTAERAESALLALIETFGLQPEQALIQPVTWWANVSTGIAVTYANAYGRFGVEDKLCGVTFAASDAGGGVIPLPEVAERAIFSTGNGIPPTGGVNLIDGNAAQGVPTEISQALSPTTGNPDYSLDAFLCLRALVDSDNEYAARVADGIDEIRASGDLQRRPAIFVTPRADQILPINHTSRPYVGLNRLVEGKQTGLRYYEVLNAQHLDILNNLPGLDAQYIPLHHYYFQALDKLYDHLRGGRPLAPSQVVRTEPRGPGAPPLTLANLPAISSSPGEGDVILFENNQLRIPE</sequence>
<dbReference type="GO" id="GO:0019605">
    <property type="term" value="P:butyrate metabolic process"/>
    <property type="evidence" value="ECO:0007669"/>
    <property type="project" value="InterPro"/>
</dbReference>
<evidence type="ECO:0000313" key="4">
    <source>
        <dbReference type="EMBL" id="MCP1677106.1"/>
    </source>
</evidence>
<evidence type="ECO:0000313" key="5">
    <source>
        <dbReference type="Proteomes" id="UP001205843"/>
    </source>
</evidence>
<comment type="caution">
    <text evidence="4">The sequence shown here is derived from an EMBL/GenBank/DDBJ whole genome shotgun (WGS) entry which is preliminary data.</text>
</comment>
<dbReference type="PIRSF" id="PIRSF011409">
    <property type="entry name" value="HObutyrate_olig_hydrol"/>
    <property type="match status" value="1"/>
</dbReference>
<keyword evidence="3" id="KW-0732">Signal</keyword>
<organism evidence="4 5">
    <name type="scientific">Natronocella acetinitrilica</name>
    <dbReference type="NCBI Taxonomy" id="414046"/>
    <lineage>
        <taxon>Bacteria</taxon>
        <taxon>Pseudomonadati</taxon>
        <taxon>Pseudomonadota</taxon>
        <taxon>Gammaproteobacteria</taxon>
        <taxon>Chromatiales</taxon>
        <taxon>Ectothiorhodospiraceae</taxon>
        <taxon>Natronocella</taxon>
    </lineage>
</organism>
<dbReference type="GO" id="GO:0005615">
    <property type="term" value="C:extracellular space"/>
    <property type="evidence" value="ECO:0007669"/>
    <property type="project" value="InterPro"/>
</dbReference>
<feature type="signal peptide" evidence="3">
    <location>
        <begin position="1"/>
        <end position="24"/>
    </location>
</feature>
<dbReference type="EMBL" id="JALJXV010000013">
    <property type="protein sequence ID" value="MCP1677106.1"/>
    <property type="molecule type" value="Genomic_DNA"/>
</dbReference>